<keyword evidence="2" id="KW-1185">Reference proteome</keyword>
<sequence>MARNVKRMQCAPEAVFAVLADGWLFPSWVVGASRMRDVAEEWPRTGSRLHHSFGVWPALLDDSTSVLEYDPPRRMVLQARGWPIGEARIVIDVKPRGEGCVVRLQEVAAEGPGSLVPQPLLDIPLRLRNAETLHRLAYLAEGGAGR</sequence>
<protein>
    <submittedName>
        <fullName evidence="1">SRPBCC family protein</fullName>
    </submittedName>
</protein>
<dbReference type="RefSeq" id="WP_150418356.1">
    <property type="nucleotide sequence ID" value="NZ_VYRZ01000001.1"/>
</dbReference>
<dbReference type="EMBL" id="VYRZ01000001">
    <property type="protein sequence ID" value="KAA9089725.1"/>
    <property type="molecule type" value="Genomic_DNA"/>
</dbReference>
<dbReference type="CDD" id="cd07812">
    <property type="entry name" value="SRPBCC"/>
    <property type="match status" value="1"/>
</dbReference>
<proteinExistence type="predicted"/>
<accession>A0A5J5IY25</accession>
<dbReference type="OrthoDB" id="4483486at2"/>
<dbReference type="InterPro" id="IPR023393">
    <property type="entry name" value="START-like_dom_sf"/>
</dbReference>
<name>A0A5J5IY25_9MICO</name>
<evidence type="ECO:0000313" key="1">
    <source>
        <dbReference type="EMBL" id="KAA9089725.1"/>
    </source>
</evidence>
<dbReference type="Proteomes" id="UP000327039">
    <property type="component" value="Unassembled WGS sequence"/>
</dbReference>
<dbReference type="InterPro" id="IPR019587">
    <property type="entry name" value="Polyketide_cyclase/dehydratase"/>
</dbReference>
<dbReference type="SUPFAM" id="SSF55961">
    <property type="entry name" value="Bet v1-like"/>
    <property type="match status" value="1"/>
</dbReference>
<reference evidence="2" key="1">
    <citation type="submission" date="2019-09" db="EMBL/GenBank/DDBJ databases">
        <title>Mumia zhuanghuii sp. nov. isolated from the intestinal contents of plateau pika (Ochotona curzoniae) in the Qinghai-Tibet plateau of China.</title>
        <authorList>
            <person name="Tian Z."/>
        </authorList>
    </citation>
    <scope>NUCLEOTIDE SEQUENCE [LARGE SCALE GENOMIC DNA]</scope>
    <source>
        <strain evidence="2">DSM 25564</strain>
    </source>
</reference>
<gene>
    <name evidence="1" type="ORF">F6B42_04490</name>
</gene>
<organism evidence="1 2">
    <name type="scientific">Microbacterium radiodurans</name>
    <dbReference type="NCBI Taxonomy" id="661398"/>
    <lineage>
        <taxon>Bacteria</taxon>
        <taxon>Bacillati</taxon>
        <taxon>Actinomycetota</taxon>
        <taxon>Actinomycetes</taxon>
        <taxon>Micrococcales</taxon>
        <taxon>Microbacteriaceae</taxon>
        <taxon>Microbacterium</taxon>
    </lineage>
</organism>
<dbReference type="Pfam" id="PF10604">
    <property type="entry name" value="Polyketide_cyc2"/>
    <property type="match status" value="1"/>
</dbReference>
<comment type="caution">
    <text evidence="1">The sequence shown here is derived from an EMBL/GenBank/DDBJ whole genome shotgun (WGS) entry which is preliminary data.</text>
</comment>
<evidence type="ECO:0000313" key="2">
    <source>
        <dbReference type="Proteomes" id="UP000327039"/>
    </source>
</evidence>
<dbReference type="AlphaFoldDB" id="A0A5J5IY25"/>
<dbReference type="Gene3D" id="3.30.530.20">
    <property type="match status" value="1"/>
</dbReference>